<reference evidence="8 9" key="1">
    <citation type="journal article" date="2013" name="BMC Genomics">
        <title>The genome and transcriptome of the pine saprophyte Ophiostoma piceae, and a comparison with the bark beetle-associated pine pathogen Grosmannia clavigera.</title>
        <authorList>
            <person name="Haridas S."/>
            <person name="Wang Y."/>
            <person name="Lim L."/>
            <person name="Massoumi Alamouti S."/>
            <person name="Jackman S."/>
            <person name="Docking R."/>
            <person name="Robertson G."/>
            <person name="Birol I."/>
            <person name="Bohlmann J."/>
            <person name="Breuil C."/>
        </authorList>
    </citation>
    <scope>NUCLEOTIDE SEQUENCE [LARGE SCALE GENOMIC DNA]</scope>
    <source>
        <strain evidence="8 9">UAMH 11346</strain>
    </source>
</reference>
<keyword evidence="1" id="KW-0479">Metal-binding</keyword>
<dbReference type="Pfam" id="PF00096">
    <property type="entry name" value="zf-C2H2"/>
    <property type="match status" value="2"/>
</dbReference>
<dbReference type="OrthoDB" id="10018191at2759"/>
<sequence length="418" mass="45212">MNIKVVKMADFEAQHAAMYGESYTPVSMSGRSSPAMSHRLGSVDFSATGYHGLPLDMTPPSSATAPYFAMNMTTTDSPLSMTAAVDGMSFGMSSSSFGSQPATPERNASFSSISSIGSGHDFGTPVSPVGNMMPPSYPASIGSVSSVSSLAGPPTPDGAYPFPEVHSKSGLQGQQPLPSPYAQAHTRYPYHASHNASPFGNAGSDCSPSEFYWHTQGQQARPDSPAISYFGDRQSLPPPPPSVTLKSSIVKGEGVTDSYMSPMHDCDPRRSLSYSSAQMSAKALQNAVGSQSHSHSQYGYASMPVSDGIMVRRNGLEVSKIASGAYKCTVPGCPSRPFKRSEHLKRHITTHHENKEQFNCQFCPRQFNRKDNWRSHLKLHTAPRGKNARTDYYSEAVTLYTEEMRKVTKSRARKAGMH</sequence>
<organism evidence="8 9">
    <name type="scientific">Ophiostoma piceae (strain UAMH 11346)</name>
    <name type="common">Sap stain fungus</name>
    <dbReference type="NCBI Taxonomy" id="1262450"/>
    <lineage>
        <taxon>Eukaryota</taxon>
        <taxon>Fungi</taxon>
        <taxon>Dikarya</taxon>
        <taxon>Ascomycota</taxon>
        <taxon>Pezizomycotina</taxon>
        <taxon>Sordariomycetes</taxon>
        <taxon>Sordariomycetidae</taxon>
        <taxon>Ophiostomatales</taxon>
        <taxon>Ophiostomataceae</taxon>
        <taxon>Ophiostoma</taxon>
    </lineage>
</organism>
<feature type="compositionally biased region" description="Low complexity" evidence="6">
    <location>
        <begin position="143"/>
        <end position="152"/>
    </location>
</feature>
<dbReference type="PROSITE" id="PS50157">
    <property type="entry name" value="ZINC_FINGER_C2H2_2"/>
    <property type="match status" value="1"/>
</dbReference>
<evidence type="ECO:0000256" key="3">
    <source>
        <dbReference type="ARBA" id="ARBA00022771"/>
    </source>
</evidence>
<dbReference type="Proteomes" id="UP000016923">
    <property type="component" value="Unassembled WGS sequence"/>
</dbReference>
<dbReference type="eggNOG" id="KOG1721">
    <property type="taxonomic scope" value="Eukaryota"/>
</dbReference>
<dbReference type="PROSITE" id="PS00028">
    <property type="entry name" value="ZINC_FINGER_C2H2_1"/>
    <property type="match status" value="1"/>
</dbReference>
<evidence type="ECO:0000256" key="2">
    <source>
        <dbReference type="ARBA" id="ARBA00022737"/>
    </source>
</evidence>
<dbReference type="VEuPathDB" id="FungiDB:F503_00345"/>
<dbReference type="PANTHER" id="PTHR24403:SF67">
    <property type="entry name" value="FI01116P-RELATED"/>
    <property type="match status" value="1"/>
</dbReference>
<dbReference type="PANTHER" id="PTHR24403">
    <property type="entry name" value="ZINC FINGER PROTEIN"/>
    <property type="match status" value="1"/>
</dbReference>
<feature type="domain" description="C2H2-type" evidence="7">
    <location>
        <begin position="358"/>
        <end position="385"/>
    </location>
</feature>
<evidence type="ECO:0000313" key="8">
    <source>
        <dbReference type="EMBL" id="EPE07623.1"/>
    </source>
</evidence>
<evidence type="ECO:0000259" key="7">
    <source>
        <dbReference type="PROSITE" id="PS50157"/>
    </source>
</evidence>
<dbReference type="GO" id="GO:0008270">
    <property type="term" value="F:zinc ion binding"/>
    <property type="evidence" value="ECO:0007669"/>
    <property type="project" value="UniProtKB-KW"/>
</dbReference>
<proteinExistence type="predicted"/>
<dbReference type="STRING" id="1262450.S3CM80"/>
<dbReference type="SUPFAM" id="SSF57667">
    <property type="entry name" value="beta-beta-alpha zinc fingers"/>
    <property type="match status" value="1"/>
</dbReference>
<evidence type="ECO:0000256" key="6">
    <source>
        <dbReference type="SAM" id="MobiDB-lite"/>
    </source>
</evidence>
<keyword evidence="3 5" id="KW-0863">Zinc-finger</keyword>
<evidence type="ECO:0000313" key="9">
    <source>
        <dbReference type="Proteomes" id="UP000016923"/>
    </source>
</evidence>
<dbReference type="GO" id="GO:0010468">
    <property type="term" value="P:regulation of gene expression"/>
    <property type="evidence" value="ECO:0007669"/>
    <property type="project" value="TreeGrafter"/>
</dbReference>
<evidence type="ECO:0000256" key="4">
    <source>
        <dbReference type="ARBA" id="ARBA00022833"/>
    </source>
</evidence>
<dbReference type="InterPro" id="IPR050688">
    <property type="entry name" value="Zinc_finger/UBP_domain"/>
</dbReference>
<protein>
    <submittedName>
        <fullName evidence="8">Zinc finger protein odd-paired-like protein</fullName>
    </submittedName>
</protein>
<dbReference type="GO" id="GO:0005634">
    <property type="term" value="C:nucleus"/>
    <property type="evidence" value="ECO:0007669"/>
    <property type="project" value="TreeGrafter"/>
</dbReference>
<dbReference type="InterPro" id="IPR036236">
    <property type="entry name" value="Znf_C2H2_sf"/>
</dbReference>
<gene>
    <name evidence="8" type="ORF">F503_00345</name>
</gene>
<evidence type="ECO:0000256" key="5">
    <source>
        <dbReference type="PROSITE-ProRule" id="PRU00042"/>
    </source>
</evidence>
<dbReference type="SMART" id="SM00355">
    <property type="entry name" value="ZnF_C2H2"/>
    <property type="match status" value="2"/>
</dbReference>
<dbReference type="HOGENOM" id="CLU_566259_0_0_1"/>
<keyword evidence="4" id="KW-0862">Zinc</keyword>
<dbReference type="EMBL" id="KE148150">
    <property type="protein sequence ID" value="EPE07623.1"/>
    <property type="molecule type" value="Genomic_DNA"/>
</dbReference>
<dbReference type="AlphaFoldDB" id="S3CM80"/>
<dbReference type="InterPro" id="IPR013087">
    <property type="entry name" value="Znf_C2H2_type"/>
</dbReference>
<evidence type="ECO:0000256" key="1">
    <source>
        <dbReference type="ARBA" id="ARBA00022723"/>
    </source>
</evidence>
<accession>S3CM80</accession>
<feature type="region of interest" description="Disordered" evidence="6">
    <location>
        <begin position="143"/>
        <end position="182"/>
    </location>
</feature>
<keyword evidence="9" id="KW-1185">Reference proteome</keyword>
<dbReference type="Gene3D" id="3.30.160.60">
    <property type="entry name" value="Classic Zinc Finger"/>
    <property type="match status" value="2"/>
</dbReference>
<keyword evidence="2" id="KW-0677">Repeat</keyword>
<feature type="region of interest" description="Disordered" evidence="6">
    <location>
        <begin position="210"/>
        <end position="247"/>
    </location>
</feature>
<name>S3CM80_OPHP1</name>